<sequence length="184" mass="21008">MTTGSIYFFRPHEESYGFLSQWYEEPFHIGDGTTVYKTAEQYMMHQKALLFSDDAIAAKILSAETPGEQKALGRMVANFDDTIWNKNRLRIVTQGSYYKFKHSLNSEALRQRLLMTGERELVEAAPRDRIWGVGFGKENAEKNRFRWGLNLLGQALMVARKQLSEEEASEKASSVEVGNASRSE</sequence>
<dbReference type="Pfam" id="PF08719">
    <property type="entry name" value="NADAR"/>
    <property type="match status" value="1"/>
</dbReference>
<protein>
    <submittedName>
        <fullName evidence="3">DUF1768-domain-containing protein</fullName>
    </submittedName>
</protein>
<keyword evidence="4" id="KW-1185">Reference proteome</keyword>
<reference evidence="3 4" key="1">
    <citation type="journal article" date="2018" name="IMA Fungus">
        <title>IMA Genome-F 9: Draft genome sequence of Annulohypoxylon stygium, Aspergillus mulundensis, Berkeleyomyces basicola (syn. Thielaviopsis basicola), Ceratocystis smalleyi, two Cercospora beticola strains, Coleophoma cylindrospora, Fusarium fracticaudum, Phialophora cf. hyalina, and Morchella septimelata.</title>
        <authorList>
            <person name="Wingfield B.D."/>
            <person name="Bills G.F."/>
            <person name="Dong Y."/>
            <person name="Huang W."/>
            <person name="Nel W.J."/>
            <person name="Swalarsk-Parry B.S."/>
            <person name="Vaghefi N."/>
            <person name="Wilken P.M."/>
            <person name="An Z."/>
            <person name="de Beer Z.W."/>
            <person name="De Vos L."/>
            <person name="Chen L."/>
            <person name="Duong T.A."/>
            <person name="Gao Y."/>
            <person name="Hammerbacher A."/>
            <person name="Kikkert J.R."/>
            <person name="Li Y."/>
            <person name="Li H."/>
            <person name="Li K."/>
            <person name="Li Q."/>
            <person name="Liu X."/>
            <person name="Ma X."/>
            <person name="Naidoo K."/>
            <person name="Pethybridge S.J."/>
            <person name="Sun J."/>
            <person name="Steenkamp E.T."/>
            <person name="van der Nest M.A."/>
            <person name="van Wyk S."/>
            <person name="Wingfield M.J."/>
            <person name="Xiong C."/>
            <person name="Yue Q."/>
            <person name="Zhang X."/>
        </authorList>
    </citation>
    <scope>NUCLEOTIDE SEQUENCE [LARGE SCALE GENOMIC DNA]</scope>
    <source>
        <strain evidence="3 4">BP5796</strain>
    </source>
</reference>
<feature type="region of interest" description="Disordered" evidence="1">
    <location>
        <begin position="165"/>
        <end position="184"/>
    </location>
</feature>
<evidence type="ECO:0000259" key="2">
    <source>
        <dbReference type="Pfam" id="PF08719"/>
    </source>
</evidence>
<proteinExistence type="predicted"/>
<dbReference type="AlphaFoldDB" id="A0A3D8RDL5"/>
<dbReference type="CDD" id="cd15457">
    <property type="entry name" value="NADAR"/>
    <property type="match status" value="1"/>
</dbReference>
<gene>
    <name evidence="3" type="ORF">BP5796_08042</name>
</gene>
<evidence type="ECO:0000313" key="3">
    <source>
        <dbReference type="EMBL" id="RDW72008.1"/>
    </source>
</evidence>
<name>A0A3D8RDL5_9HELO</name>
<dbReference type="InterPro" id="IPR037238">
    <property type="entry name" value="YbiA-like_sf"/>
</dbReference>
<feature type="domain" description="NADAR" evidence="2">
    <location>
        <begin position="7"/>
        <end position="163"/>
    </location>
</feature>
<dbReference type="Gene3D" id="1.10.357.40">
    <property type="entry name" value="YbiA-like"/>
    <property type="match status" value="1"/>
</dbReference>
<dbReference type="EMBL" id="PDLN01000011">
    <property type="protein sequence ID" value="RDW72008.1"/>
    <property type="molecule type" value="Genomic_DNA"/>
</dbReference>
<dbReference type="InterPro" id="IPR012816">
    <property type="entry name" value="NADAR"/>
</dbReference>
<dbReference type="OrthoDB" id="206452at2759"/>
<comment type="caution">
    <text evidence="3">The sequence shown here is derived from an EMBL/GenBank/DDBJ whole genome shotgun (WGS) entry which is preliminary data.</text>
</comment>
<dbReference type="Proteomes" id="UP000256328">
    <property type="component" value="Unassembled WGS sequence"/>
</dbReference>
<accession>A0A3D8RDL5</accession>
<dbReference type="NCBIfam" id="TIGR02464">
    <property type="entry name" value="ribofla_fusion"/>
    <property type="match status" value="1"/>
</dbReference>
<organism evidence="3 4">
    <name type="scientific">Coleophoma crateriformis</name>
    <dbReference type="NCBI Taxonomy" id="565419"/>
    <lineage>
        <taxon>Eukaryota</taxon>
        <taxon>Fungi</taxon>
        <taxon>Dikarya</taxon>
        <taxon>Ascomycota</taxon>
        <taxon>Pezizomycotina</taxon>
        <taxon>Leotiomycetes</taxon>
        <taxon>Helotiales</taxon>
        <taxon>Dermateaceae</taxon>
        <taxon>Coleophoma</taxon>
    </lineage>
</organism>
<evidence type="ECO:0000313" key="4">
    <source>
        <dbReference type="Proteomes" id="UP000256328"/>
    </source>
</evidence>
<dbReference type="SUPFAM" id="SSF143990">
    <property type="entry name" value="YbiA-like"/>
    <property type="match status" value="1"/>
</dbReference>
<evidence type="ECO:0000256" key="1">
    <source>
        <dbReference type="SAM" id="MobiDB-lite"/>
    </source>
</evidence>